<name>A0A174GH78_9FIRM</name>
<sequence length="195" mass="22559">MTTHGKRHAKQDIMDAAWKLFTEQGYDETTISQIIELSGKSRSTFYHHFRGKDELLFSLAYSYDSDYDSWLQTCDRTLPATDLLLAFNHFVLNNLEHSPYMDLFASLYGLQVATTGTRHILNPDRNYYKILRKILFDGIKCGELKSDYSYVELSQMITSAQIGLTYSWCLTQRSFSLLQYGESLLTPFIESLRAN</sequence>
<reference evidence="4 5" key="1">
    <citation type="submission" date="2015-09" db="EMBL/GenBank/DDBJ databases">
        <authorList>
            <consortium name="Pathogen Informatics"/>
        </authorList>
    </citation>
    <scope>NUCLEOTIDE SEQUENCE [LARGE SCALE GENOMIC DNA]</scope>
    <source>
        <strain evidence="4 5">2789STDY5834866</strain>
    </source>
</reference>
<dbReference type="PANTHER" id="PTHR43479:SF11">
    <property type="entry name" value="ACREF_ENVCD OPERON REPRESSOR-RELATED"/>
    <property type="match status" value="1"/>
</dbReference>
<dbReference type="RefSeq" id="WP_055261733.1">
    <property type="nucleotide sequence ID" value="NZ_CYZK01000018.1"/>
</dbReference>
<gene>
    <name evidence="4" type="primary">fadR</name>
    <name evidence="4" type="ORF">ERS852481_02444</name>
</gene>
<dbReference type="Pfam" id="PF00440">
    <property type="entry name" value="TetR_N"/>
    <property type="match status" value="1"/>
</dbReference>
<dbReference type="AlphaFoldDB" id="A0A174GH78"/>
<dbReference type="PROSITE" id="PS50977">
    <property type="entry name" value="HTH_TETR_2"/>
    <property type="match status" value="1"/>
</dbReference>
<feature type="domain" description="HTH tetR-type" evidence="3">
    <location>
        <begin position="7"/>
        <end position="67"/>
    </location>
</feature>
<dbReference type="STRING" id="410072.ERS852525_01959"/>
<proteinExistence type="predicted"/>
<dbReference type="SUPFAM" id="SSF46689">
    <property type="entry name" value="Homeodomain-like"/>
    <property type="match status" value="1"/>
</dbReference>
<feature type="DNA-binding region" description="H-T-H motif" evidence="2">
    <location>
        <begin position="30"/>
        <end position="49"/>
    </location>
</feature>
<dbReference type="InterPro" id="IPR050624">
    <property type="entry name" value="HTH-type_Tx_Regulator"/>
</dbReference>
<dbReference type="SUPFAM" id="SSF48498">
    <property type="entry name" value="Tetracyclin repressor-like, C-terminal domain"/>
    <property type="match status" value="1"/>
</dbReference>
<evidence type="ECO:0000313" key="4">
    <source>
        <dbReference type="EMBL" id="CUO60229.1"/>
    </source>
</evidence>
<keyword evidence="1 2" id="KW-0238">DNA-binding</keyword>
<dbReference type="EMBL" id="CYZK01000018">
    <property type="protein sequence ID" value="CUO60229.1"/>
    <property type="molecule type" value="Genomic_DNA"/>
</dbReference>
<evidence type="ECO:0000313" key="5">
    <source>
        <dbReference type="Proteomes" id="UP000095362"/>
    </source>
</evidence>
<dbReference type="InterPro" id="IPR009057">
    <property type="entry name" value="Homeodomain-like_sf"/>
</dbReference>
<dbReference type="PaxDb" id="410072-ERS852525_01959"/>
<dbReference type="Gene3D" id="1.10.357.10">
    <property type="entry name" value="Tetracycline Repressor, domain 2"/>
    <property type="match status" value="1"/>
</dbReference>
<accession>A0A174GH78</accession>
<dbReference type="InterPro" id="IPR001647">
    <property type="entry name" value="HTH_TetR"/>
</dbReference>
<protein>
    <submittedName>
        <fullName evidence="4">Fatty acid metabolism regulator protein</fullName>
    </submittedName>
</protein>
<evidence type="ECO:0000259" key="3">
    <source>
        <dbReference type="PROSITE" id="PS50977"/>
    </source>
</evidence>
<evidence type="ECO:0000256" key="2">
    <source>
        <dbReference type="PROSITE-ProRule" id="PRU00335"/>
    </source>
</evidence>
<dbReference type="GO" id="GO:0003677">
    <property type="term" value="F:DNA binding"/>
    <property type="evidence" value="ECO:0007669"/>
    <property type="project" value="UniProtKB-UniRule"/>
</dbReference>
<dbReference type="PANTHER" id="PTHR43479">
    <property type="entry name" value="ACREF/ENVCD OPERON REPRESSOR-RELATED"/>
    <property type="match status" value="1"/>
</dbReference>
<dbReference type="Gene3D" id="1.10.10.60">
    <property type="entry name" value="Homeodomain-like"/>
    <property type="match status" value="1"/>
</dbReference>
<evidence type="ECO:0000256" key="1">
    <source>
        <dbReference type="ARBA" id="ARBA00023125"/>
    </source>
</evidence>
<organism evidence="4 5">
    <name type="scientific">Coprococcus comes</name>
    <dbReference type="NCBI Taxonomy" id="410072"/>
    <lineage>
        <taxon>Bacteria</taxon>
        <taxon>Bacillati</taxon>
        <taxon>Bacillota</taxon>
        <taxon>Clostridia</taxon>
        <taxon>Lachnospirales</taxon>
        <taxon>Lachnospiraceae</taxon>
        <taxon>Coprococcus</taxon>
    </lineage>
</organism>
<dbReference type="InterPro" id="IPR036271">
    <property type="entry name" value="Tet_transcr_reg_TetR-rel_C_sf"/>
</dbReference>
<dbReference type="PRINTS" id="PR00455">
    <property type="entry name" value="HTHTETR"/>
</dbReference>
<dbReference type="Proteomes" id="UP000095362">
    <property type="component" value="Unassembled WGS sequence"/>
</dbReference>